<evidence type="ECO:0000256" key="4">
    <source>
        <dbReference type="ARBA" id="ARBA00022792"/>
    </source>
</evidence>
<dbReference type="InterPro" id="IPR039800">
    <property type="entry name" value="MICU1/2/3"/>
</dbReference>
<dbReference type="GO" id="GO:0005758">
    <property type="term" value="C:mitochondrial intermembrane space"/>
    <property type="evidence" value="ECO:0007669"/>
    <property type="project" value="UniProtKB-SubCell"/>
</dbReference>
<proteinExistence type="predicted"/>
<dbReference type="GO" id="GO:1990246">
    <property type="term" value="C:uniplex complex"/>
    <property type="evidence" value="ECO:0007669"/>
    <property type="project" value="TreeGrafter"/>
</dbReference>
<dbReference type="WBParaSite" id="nRc.2.0.1.t32602-RA">
    <property type="protein sequence ID" value="nRc.2.0.1.t32602-RA"/>
    <property type="gene ID" value="nRc.2.0.1.g32602"/>
</dbReference>
<keyword evidence="10" id="KW-1185">Reference proteome</keyword>
<keyword evidence="3" id="KW-0677">Repeat</keyword>
<evidence type="ECO:0000256" key="8">
    <source>
        <dbReference type="ARBA" id="ARBA00023136"/>
    </source>
</evidence>
<dbReference type="PANTHER" id="PTHR12294">
    <property type="entry name" value="EF HAND DOMAIN FAMILY A1,A2-RELATED"/>
    <property type="match status" value="1"/>
</dbReference>
<dbReference type="Pfam" id="PF13499">
    <property type="entry name" value="EF-hand_7"/>
    <property type="match status" value="1"/>
</dbReference>
<accession>A0A915K318</accession>
<dbReference type="SMART" id="SM00054">
    <property type="entry name" value="EFh"/>
    <property type="match status" value="2"/>
</dbReference>
<evidence type="ECO:0000259" key="9">
    <source>
        <dbReference type="PROSITE" id="PS50222"/>
    </source>
</evidence>
<evidence type="ECO:0000256" key="6">
    <source>
        <dbReference type="ARBA" id="ARBA00022946"/>
    </source>
</evidence>
<keyword evidence="8" id="KW-0472">Membrane</keyword>
<dbReference type="PROSITE" id="PS50222">
    <property type="entry name" value="EF_HAND_2"/>
    <property type="match status" value="2"/>
</dbReference>
<reference evidence="11" key="1">
    <citation type="submission" date="2022-11" db="UniProtKB">
        <authorList>
            <consortium name="WormBaseParasite"/>
        </authorList>
    </citation>
    <scope>IDENTIFICATION</scope>
</reference>
<organism evidence="10 11">
    <name type="scientific">Romanomermis culicivorax</name>
    <name type="common">Nematode worm</name>
    <dbReference type="NCBI Taxonomy" id="13658"/>
    <lineage>
        <taxon>Eukaryota</taxon>
        <taxon>Metazoa</taxon>
        <taxon>Ecdysozoa</taxon>
        <taxon>Nematoda</taxon>
        <taxon>Enoplea</taxon>
        <taxon>Dorylaimia</taxon>
        <taxon>Mermithida</taxon>
        <taxon>Mermithoidea</taxon>
        <taxon>Mermithidae</taxon>
        <taxon>Romanomermis</taxon>
    </lineage>
</organism>
<dbReference type="InterPro" id="IPR018247">
    <property type="entry name" value="EF_Hand_1_Ca_BS"/>
</dbReference>
<evidence type="ECO:0000313" key="11">
    <source>
        <dbReference type="WBParaSite" id="nRc.2.0.1.t32602-RA"/>
    </source>
</evidence>
<dbReference type="OMA" id="AYMSSYE"/>
<keyword evidence="7" id="KW-0496">Mitochondrion</keyword>
<evidence type="ECO:0000256" key="5">
    <source>
        <dbReference type="ARBA" id="ARBA00022837"/>
    </source>
</evidence>
<dbReference type="GO" id="GO:0036444">
    <property type="term" value="P:calcium import into the mitochondrion"/>
    <property type="evidence" value="ECO:0007669"/>
    <property type="project" value="UniProtKB-ARBA"/>
</dbReference>
<sequence>MLVMPRLLELILRRICLRYRSLNSSLPKSIFVQETLIRLRRKTLSTEVPPLNFTSNSRKLRGVSCLAAALFAFFFAYPANGLKNLLSKGAKNDKANKQKFSLRRYKRFLDFTSLQYKNEFYMTANDFIKAVTQDDPPEPERGFHIAFEMFDTDGNETVDKNEFLILEAVLGRGKNSNDDLVRLDADEKLNESNSNESKDDEKGVFDWVWQKSGGIVYNPKVQDTSLLIHLFGPKGSSQLTYADFRKFMDDIQTEILEIEFREFSSGKMEISESDFARMLLRHAPLTNERRMSYMTRIDRKKSDRLITFDQFRMFCRFLNALDDFTIAVKLYTFADLPVSQTEFARAVKITTGFSFDAYFIDVLFKIFDVDDNGRLSYSEFIHIMKQRLHRGFRAIPTSTDIWPCFKRCVREELKRY</sequence>
<dbReference type="Gene3D" id="1.10.238.10">
    <property type="entry name" value="EF-hand"/>
    <property type="match status" value="2"/>
</dbReference>
<evidence type="ECO:0000256" key="3">
    <source>
        <dbReference type="ARBA" id="ARBA00022737"/>
    </source>
</evidence>
<evidence type="ECO:0000256" key="1">
    <source>
        <dbReference type="ARBA" id="ARBA00004273"/>
    </source>
</evidence>
<keyword evidence="5" id="KW-0106">Calcium</keyword>
<dbReference type="GO" id="GO:0051560">
    <property type="term" value="P:mitochondrial calcium ion homeostasis"/>
    <property type="evidence" value="ECO:0007669"/>
    <property type="project" value="TreeGrafter"/>
</dbReference>
<keyword evidence="6" id="KW-0809">Transit peptide</keyword>
<dbReference type="SUPFAM" id="SSF47473">
    <property type="entry name" value="EF-hand"/>
    <property type="match status" value="1"/>
</dbReference>
<dbReference type="PROSITE" id="PS00018">
    <property type="entry name" value="EF_HAND_1"/>
    <property type="match status" value="1"/>
</dbReference>
<dbReference type="PANTHER" id="PTHR12294:SF13">
    <property type="entry name" value="MITOCHONDRIAL CALCIUM UPTAKE 3, ISOFORM D"/>
    <property type="match status" value="1"/>
</dbReference>
<dbReference type="AlphaFoldDB" id="A0A915K318"/>
<dbReference type="GO" id="GO:0005509">
    <property type="term" value="F:calcium ion binding"/>
    <property type="evidence" value="ECO:0007669"/>
    <property type="project" value="InterPro"/>
</dbReference>
<dbReference type="Proteomes" id="UP000887565">
    <property type="component" value="Unplaced"/>
</dbReference>
<evidence type="ECO:0000256" key="2">
    <source>
        <dbReference type="ARBA" id="ARBA00004569"/>
    </source>
</evidence>
<protein>
    <submittedName>
        <fullName evidence="11">EF-hand domain-containing protein</fullName>
    </submittedName>
</protein>
<comment type="subcellular location">
    <subcellularLocation>
        <location evidence="1">Mitochondrion inner membrane</location>
    </subcellularLocation>
    <subcellularLocation>
        <location evidence="2">Mitochondrion intermembrane space</location>
    </subcellularLocation>
</comment>
<dbReference type="CDD" id="cd15900">
    <property type="entry name" value="EFh_MICU"/>
    <property type="match status" value="1"/>
</dbReference>
<feature type="domain" description="EF-hand" evidence="9">
    <location>
        <begin position="138"/>
        <end position="173"/>
    </location>
</feature>
<dbReference type="InterPro" id="IPR011992">
    <property type="entry name" value="EF-hand-dom_pair"/>
</dbReference>
<dbReference type="InterPro" id="IPR002048">
    <property type="entry name" value="EF_hand_dom"/>
</dbReference>
<evidence type="ECO:0000256" key="7">
    <source>
        <dbReference type="ARBA" id="ARBA00023128"/>
    </source>
</evidence>
<keyword evidence="4" id="KW-0999">Mitochondrion inner membrane</keyword>
<feature type="domain" description="EF-hand" evidence="9">
    <location>
        <begin position="360"/>
        <end position="390"/>
    </location>
</feature>
<evidence type="ECO:0000313" key="10">
    <source>
        <dbReference type="Proteomes" id="UP000887565"/>
    </source>
</evidence>
<name>A0A915K318_ROMCU</name>